<comment type="subcellular location">
    <subcellularLocation>
        <location evidence="1">Cytoplasm</location>
        <location evidence="1">Cytoskeleton</location>
    </subcellularLocation>
</comment>
<dbReference type="OrthoDB" id="206130at2759"/>
<dbReference type="GO" id="GO:0008093">
    <property type="term" value="F:cytoskeletal anchor activity"/>
    <property type="evidence" value="ECO:0007669"/>
    <property type="project" value="TreeGrafter"/>
</dbReference>
<dbReference type="InterPro" id="IPR036534">
    <property type="entry name" value="GAR_dom_sf"/>
</dbReference>
<dbReference type="WBParaSite" id="maker-uti_cns_0007890-snap-gene-0.4-mRNA-1">
    <property type="protein sequence ID" value="maker-uti_cns_0007890-snap-gene-0.4-mRNA-1"/>
    <property type="gene ID" value="maker-uti_cns_0007890-snap-gene-0.4"/>
</dbReference>
<dbReference type="Pfam" id="PF02187">
    <property type="entry name" value="GAS2"/>
    <property type="match status" value="1"/>
</dbReference>
<evidence type="ECO:0000256" key="2">
    <source>
        <dbReference type="ARBA" id="ARBA00022490"/>
    </source>
</evidence>
<accession>A0A1I8HTR0</accession>
<dbReference type="InterPro" id="IPR003108">
    <property type="entry name" value="GAR_dom"/>
</dbReference>
<dbReference type="GO" id="GO:0005737">
    <property type="term" value="C:cytoplasm"/>
    <property type="evidence" value="ECO:0007669"/>
    <property type="project" value="TreeGrafter"/>
</dbReference>
<dbReference type="Gene3D" id="3.30.920.20">
    <property type="entry name" value="Gas2-like domain"/>
    <property type="match status" value="1"/>
</dbReference>
<dbReference type="PANTHER" id="PTHR46756">
    <property type="entry name" value="TRANSGELIN"/>
    <property type="match status" value="1"/>
</dbReference>
<dbReference type="GO" id="GO:1904825">
    <property type="term" value="P:protein localization to microtubule plus-end"/>
    <property type="evidence" value="ECO:0007669"/>
    <property type="project" value="TreeGrafter"/>
</dbReference>
<dbReference type="Gene3D" id="1.10.418.10">
    <property type="entry name" value="Calponin-like domain"/>
    <property type="match status" value="1"/>
</dbReference>
<dbReference type="InterPro" id="IPR036872">
    <property type="entry name" value="CH_dom_sf"/>
</dbReference>
<dbReference type="GO" id="GO:0051764">
    <property type="term" value="P:actin crosslink formation"/>
    <property type="evidence" value="ECO:0007669"/>
    <property type="project" value="TreeGrafter"/>
</dbReference>
<evidence type="ECO:0000313" key="6">
    <source>
        <dbReference type="WBParaSite" id="maker-uti_cns_0007890-snap-gene-0.4-mRNA-1"/>
    </source>
</evidence>
<dbReference type="SUPFAM" id="SSF47576">
    <property type="entry name" value="Calponin-homology domain, CH-domain"/>
    <property type="match status" value="1"/>
</dbReference>
<organism evidence="5 6">
    <name type="scientific">Macrostomum lignano</name>
    <dbReference type="NCBI Taxonomy" id="282301"/>
    <lineage>
        <taxon>Eukaryota</taxon>
        <taxon>Metazoa</taxon>
        <taxon>Spiralia</taxon>
        <taxon>Lophotrochozoa</taxon>
        <taxon>Platyhelminthes</taxon>
        <taxon>Rhabditophora</taxon>
        <taxon>Macrostomorpha</taxon>
        <taxon>Macrostomida</taxon>
        <taxon>Macrostomidae</taxon>
        <taxon>Macrostomum</taxon>
    </lineage>
</organism>
<proteinExistence type="inferred from homology"/>
<dbReference type="InterPro" id="IPR001715">
    <property type="entry name" value="CH_dom"/>
</dbReference>
<dbReference type="AlphaFoldDB" id="A0A1I8HTR0"/>
<dbReference type="GO" id="GO:0005884">
    <property type="term" value="C:actin filament"/>
    <property type="evidence" value="ECO:0007669"/>
    <property type="project" value="TreeGrafter"/>
</dbReference>
<keyword evidence="3" id="KW-0206">Cytoskeleton</keyword>
<dbReference type="GO" id="GO:0051015">
    <property type="term" value="F:actin filament binding"/>
    <property type="evidence" value="ECO:0007669"/>
    <property type="project" value="TreeGrafter"/>
</dbReference>
<comment type="similarity">
    <text evidence="4">Belongs to the GAS2 family.</text>
</comment>
<evidence type="ECO:0000256" key="1">
    <source>
        <dbReference type="ARBA" id="ARBA00004245"/>
    </source>
</evidence>
<dbReference type="GO" id="GO:0001725">
    <property type="term" value="C:stress fiber"/>
    <property type="evidence" value="ECO:0007669"/>
    <property type="project" value="TreeGrafter"/>
</dbReference>
<dbReference type="SUPFAM" id="SSF143575">
    <property type="entry name" value="GAS2 domain-like"/>
    <property type="match status" value="1"/>
</dbReference>
<dbReference type="GO" id="GO:0008017">
    <property type="term" value="F:microtubule binding"/>
    <property type="evidence" value="ECO:0007669"/>
    <property type="project" value="InterPro"/>
</dbReference>
<name>A0A1I8HTR0_9PLAT</name>
<dbReference type="PROSITE" id="PS50021">
    <property type="entry name" value="CH"/>
    <property type="match status" value="1"/>
</dbReference>
<dbReference type="GO" id="GO:0031110">
    <property type="term" value="P:regulation of microtubule polymerization or depolymerization"/>
    <property type="evidence" value="ECO:0007669"/>
    <property type="project" value="TreeGrafter"/>
</dbReference>
<keyword evidence="2" id="KW-0963">Cytoplasm</keyword>
<dbReference type="PANTHER" id="PTHR46756:SF18">
    <property type="entry name" value="GAS2-LIKE PROTEIN PICKLED EGGS"/>
    <property type="match status" value="1"/>
</dbReference>
<evidence type="ECO:0000256" key="4">
    <source>
        <dbReference type="ARBA" id="ARBA00038441"/>
    </source>
</evidence>
<dbReference type="GO" id="GO:0001578">
    <property type="term" value="P:microtubule bundle formation"/>
    <property type="evidence" value="ECO:0007669"/>
    <property type="project" value="TreeGrafter"/>
</dbReference>
<protein>
    <submittedName>
        <fullName evidence="6">GAR domain-containing protein</fullName>
    </submittedName>
</protein>
<keyword evidence="5" id="KW-1185">Reference proteome</keyword>
<dbReference type="STRING" id="282301.A0A1I8HTR0"/>
<dbReference type="GO" id="GO:0035371">
    <property type="term" value="C:microtubule plus-end"/>
    <property type="evidence" value="ECO:0007669"/>
    <property type="project" value="TreeGrafter"/>
</dbReference>
<reference evidence="6" key="1">
    <citation type="submission" date="2016-11" db="UniProtKB">
        <authorList>
            <consortium name="WormBaseParasite"/>
        </authorList>
    </citation>
    <scope>IDENTIFICATION</scope>
</reference>
<dbReference type="SMART" id="SM00243">
    <property type="entry name" value="GAS2"/>
    <property type="match status" value="1"/>
</dbReference>
<dbReference type="SMART" id="SM00033">
    <property type="entry name" value="CH"/>
    <property type="match status" value="1"/>
</dbReference>
<dbReference type="Proteomes" id="UP000095280">
    <property type="component" value="Unplaced"/>
</dbReference>
<dbReference type="PROSITE" id="PS51460">
    <property type="entry name" value="GAR"/>
    <property type="match status" value="1"/>
</dbReference>
<evidence type="ECO:0000256" key="3">
    <source>
        <dbReference type="ARBA" id="ARBA00023212"/>
    </source>
</evidence>
<evidence type="ECO:0000313" key="5">
    <source>
        <dbReference type="Proteomes" id="UP000095280"/>
    </source>
</evidence>
<sequence length="545" mass="58235">MTANSTEPLPQQPPPPQQSSVRGFSSGEAFLQAMIADLADWLSCLHDCDLPGDDQEGFLAGLDSGALLCRHAAMVQAAAADQLSSGAAAASTLLRPLRAGAPPLRLPHAAPPVRPRAPPGSFMARDSIACFISWCRALGLHNCVLFETEDLVGRKNPRSVVLCLLELARAGARFGLEVPELVHFEQEIEAELMKSSPTCSDSGLVSPASNSLQSVPEQSEEPRSPASVEDGPTEQPPAADATPSEAAPVTELQKRRNRRWQCDLKSLDELVRELVSECGCEEKFPMKRLDEGKYLFGDSQMLIFVRVLRNHVMVRVGGGWDSLEHLLLKHDPCRREAAAATSSTSSDAAAGCLRSGVPVGHREERERRRRLLTQSPAATTGAKDDNDSRYSAATAAAIDRPDGDRQRQQQRRKMSAPTLSMTEVASAAAAAAAAVATAEGQKKSARGGVERQGLADLRDLRPLSRTQQPTPSPTPPSKRKTQTTQSPLPSRGGRRASLQPTSLSAASFGGASRIPVPVNPTAPRPPPLLLASKRQELQASAGSLE</sequence>